<protein>
    <recommendedName>
        <fullName evidence="4">Methyltransferase type 11 domain-containing protein</fullName>
    </recommendedName>
</protein>
<evidence type="ECO:0000256" key="1">
    <source>
        <dbReference type="SAM" id="MobiDB-lite"/>
    </source>
</evidence>
<organism evidence="2 3">
    <name type="scientific">Pseudonocardia kongjuensis</name>
    <dbReference type="NCBI Taxonomy" id="102227"/>
    <lineage>
        <taxon>Bacteria</taxon>
        <taxon>Bacillati</taxon>
        <taxon>Actinomycetota</taxon>
        <taxon>Actinomycetes</taxon>
        <taxon>Pseudonocardiales</taxon>
        <taxon>Pseudonocardiaceae</taxon>
        <taxon>Pseudonocardia</taxon>
    </lineage>
</organism>
<accession>A0ABN1XN51</accession>
<name>A0ABN1XN51_9PSEU</name>
<evidence type="ECO:0008006" key="4">
    <source>
        <dbReference type="Google" id="ProtNLM"/>
    </source>
</evidence>
<dbReference type="InterPro" id="IPR029063">
    <property type="entry name" value="SAM-dependent_MTases_sf"/>
</dbReference>
<keyword evidence="3" id="KW-1185">Reference proteome</keyword>
<evidence type="ECO:0000313" key="3">
    <source>
        <dbReference type="Proteomes" id="UP001501414"/>
    </source>
</evidence>
<proteinExistence type="predicted"/>
<sequence length="175" mass="19681">MSTVAAPSSHGRRDPALEATVDEPGGDELAVAVEKFAFMGFWISHVPWGRCAEFWALVDRSLRPGGRVLFGDDAHRTEHELIHGEASTTIQRRLRDGTPHREVTVPHTPEGLEQELTRLGWSIRVHRTGGPFYRGIGTRAAERRQPWWRRACRKPRRSGPAPRGDRPRLSRSAPA</sequence>
<reference evidence="2 3" key="1">
    <citation type="journal article" date="2019" name="Int. J. Syst. Evol. Microbiol.">
        <title>The Global Catalogue of Microorganisms (GCM) 10K type strain sequencing project: providing services to taxonomists for standard genome sequencing and annotation.</title>
        <authorList>
            <consortium name="The Broad Institute Genomics Platform"/>
            <consortium name="The Broad Institute Genome Sequencing Center for Infectious Disease"/>
            <person name="Wu L."/>
            <person name="Ma J."/>
        </authorList>
    </citation>
    <scope>NUCLEOTIDE SEQUENCE [LARGE SCALE GENOMIC DNA]</scope>
    <source>
        <strain evidence="2 3">JCM 11896</strain>
    </source>
</reference>
<dbReference type="SUPFAM" id="SSF53335">
    <property type="entry name" value="S-adenosyl-L-methionine-dependent methyltransferases"/>
    <property type="match status" value="1"/>
</dbReference>
<dbReference type="Gene3D" id="3.40.50.150">
    <property type="entry name" value="Vaccinia Virus protein VP39"/>
    <property type="match status" value="1"/>
</dbReference>
<evidence type="ECO:0000313" key="2">
    <source>
        <dbReference type="EMBL" id="GAA1383840.1"/>
    </source>
</evidence>
<gene>
    <name evidence="2" type="ORF">GCM10009613_13770</name>
</gene>
<feature type="region of interest" description="Disordered" evidence="1">
    <location>
        <begin position="1"/>
        <end position="22"/>
    </location>
</feature>
<dbReference type="Proteomes" id="UP001501414">
    <property type="component" value="Unassembled WGS sequence"/>
</dbReference>
<dbReference type="EMBL" id="BAAAJK010000005">
    <property type="protein sequence ID" value="GAA1383840.1"/>
    <property type="molecule type" value="Genomic_DNA"/>
</dbReference>
<feature type="region of interest" description="Disordered" evidence="1">
    <location>
        <begin position="152"/>
        <end position="175"/>
    </location>
</feature>
<comment type="caution">
    <text evidence="2">The sequence shown here is derived from an EMBL/GenBank/DDBJ whole genome shotgun (WGS) entry which is preliminary data.</text>
</comment>